<feature type="repeat" description="TPR" evidence="1">
    <location>
        <begin position="339"/>
        <end position="372"/>
    </location>
</feature>
<comment type="caution">
    <text evidence="3">The sequence shown here is derived from an EMBL/GenBank/DDBJ whole genome shotgun (WGS) entry which is preliminary data.</text>
</comment>
<dbReference type="PANTHER" id="PTHR12558">
    <property type="entry name" value="CELL DIVISION CYCLE 16,23,27"/>
    <property type="match status" value="1"/>
</dbReference>
<evidence type="ECO:0000256" key="2">
    <source>
        <dbReference type="SAM" id="Phobius"/>
    </source>
</evidence>
<dbReference type="SMART" id="SM00028">
    <property type="entry name" value="TPR"/>
    <property type="match status" value="7"/>
</dbReference>
<dbReference type="SUPFAM" id="SSF48452">
    <property type="entry name" value="TPR-like"/>
    <property type="match status" value="2"/>
</dbReference>
<keyword evidence="1" id="KW-0802">TPR repeat</keyword>
<dbReference type="PROSITE" id="PS50005">
    <property type="entry name" value="TPR"/>
    <property type="match status" value="1"/>
</dbReference>
<reference evidence="3 4" key="1">
    <citation type="submission" date="2015-07" db="EMBL/GenBank/DDBJ databases">
        <title>Whole genome sequence of Thermanaerothrix daxensis DSM 23592.</title>
        <authorList>
            <person name="Hemp J."/>
            <person name="Ward L.M."/>
            <person name="Pace L.A."/>
            <person name="Fischer W.W."/>
        </authorList>
    </citation>
    <scope>NUCLEOTIDE SEQUENCE [LARGE SCALE GENOMIC DNA]</scope>
    <source>
        <strain evidence="3 4">GNS-1</strain>
    </source>
</reference>
<keyword evidence="2" id="KW-0472">Membrane</keyword>
<evidence type="ECO:0008006" key="5">
    <source>
        <dbReference type="Google" id="ProtNLM"/>
    </source>
</evidence>
<dbReference type="Pfam" id="PF14559">
    <property type="entry name" value="TPR_19"/>
    <property type="match status" value="1"/>
</dbReference>
<sequence>MTSGRSPLDWWKVTWLRRAWKRYASWLEEGIYLILFLIILGLNLWPRPWAVDAWVAEGRLARLRGDRSQALTKWLRAGEYMPETPELWRGMASLAYEAGDYSTVVRALVHLSAYEPLSPTEQRNLAEGYFQTGDKAAAKEIWLELMRDVRVPSTERANLVTHLRQIDLNLARQALHVWLDQVPEDLEALQLGILLFASQNPGRALECFQRASTINARVQNIYQELGEVLAGATRQSGEVADLVRIGQVLGRYGEWDLAQEAFEQVVARVPEYAEGWVLLSEARQQLGQSGLEELETAQTLAPEAVAVRAAWGLYWRRAGQPERALYFYQSLARQFPEEPRWQMELAETYAAMGNVALAVNLYDKAVALAPRDALIWRYYARFALAYGLDLETYALPAARKALELEPENPEALDLMGWITFLSGDAVQGERFLQQALIKDARYMPALLHQAQIWLWQHEWESAHEALVQVVSQSRNPELVAQAQRLLDQYFSRR</sequence>
<dbReference type="InterPro" id="IPR019734">
    <property type="entry name" value="TPR_rpt"/>
</dbReference>
<feature type="transmembrane region" description="Helical" evidence="2">
    <location>
        <begin position="26"/>
        <end position="45"/>
    </location>
</feature>
<dbReference type="Pfam" id="PF13432">
    <property type="entry name" value="TPR_16"/>
    <property type="match status" value="1"/>
</dbReference>
<dbReference type="AlphaFoldDB" id="A0A0N8GQ70"/>
<evidence type="ECO:0000256" key="1">
    <source>
        <dbReference type="PROSITE-ProRule" id="PRU00339"/>
    </source>
</evidence>
<dbReference type="PANTHER" id="PTHR12558:SF13">
    <property type="entry name" value="CELL DIVISION CYCLE PROTEIN 27 HOMOLOG"/>
    <property type="match status" value="1"/>
</dbReference>
<dbReference type="Gene3D" id="1.25.40.10">
    <property type="entry name" value="Tetratricopeptide repeat domain"/>
    <property type="match status" value="3"/>
</dbReference>
<evidence type="ECO:0000313" key="3">
    <source>
        <dbReference type="EMBL" id="KPL82874.1"/>
    </source>
</evidence>
<dbReference type="SMART" id="SM00386">
    <property type="entry name" value="HAT"/>
    <property type="match status" value="3"/>
</dbReference>
<keyword evidence="2" id="KW-1133">Transmembrane helix</keyword>
<proteinExistence type="predicted"/>
<organism evidence="3 4">
    <name type="scientific">Thermanaerothrix daxensis</name>
    <dbReference type="NCBI Taxonomy" id="869279"/>
    <lineage>
        <taxon>Bacteria</taxon>
        <taxon>Bacillati</taxon>
        <taxon>Chloroflexota</taxon>
        <taxon>Anaerolineae</taxon>
        <taxon>Anaerolineales</taxon>
        <taxon>Anaerolineaceae</taxon>
        <taxon>Thermanaerothrix</taxon>
    </lineage>
</organism>
<dbReference type="RefSeq" id="WP_054522439.1">
    <property type="nucleotide sequence ID" value="NZ_LGKO01000005.1"/>
</dbReference>
<gene>
    <name evidence="3" type="ORF">SE15_12600</name>
</gene>
<dbReference type="Proteomes" id="UP000050544">
    <property type="component" value="Unassembled WGS sequence"/>
</dbReference>
<keyword evidence="2" id="KW-0812">Transmembrane</keyword>
<dbReference type="InterPro" id="IPR011990">
    <property type="entry name" value="TPR-like_helical_dom_sf"/>
</dbReference>
<evidence type="ECO:0000313" key="4">
    <source>
        <dbReference type="Proteomes" id="UP000050544"/>
    </source>
</evidence>
<dbReference type="OrthoDB" id="161703at2"/>
<dbReference type="InterPro" id="IPR003107">
    <property type="entry name" value="HAT"/>
</dbReference>
<keyword evidence="4" id="KW-1185">Reference proteome</keyword>
<name>A0A0N8GQ70_9CHLR</name>
<accession>A0A0N8GQ70</accession>
<dbReference type="STRING" id="869279.SE15_12600"/>
<protein>
    <recommendedName>
        <fullName evidence="5">Tetratricopeptide repeat-like domain-containing protein</fullName>
    </recommendedName>
</protein>
<dbReference type="GO" id="GO:0006396">
    <property type="term" value="P:RNA processing"/>
    <property type="evidence" value="ECO:0007669"/>
    <property type="project" value="InterPro"/>
</dbReference>
<dbReference type="EMBL" id="LGKO01000005">
    <property type="protein sequence ID" value="KPL82874.1"/>
    <property type="molecule type" value="Genomic_DNA"/>
</dbReference>